<sequence>MGVLGWMHHRSQKTSVKPFKDFFYRYSNYPCSFSSKKTPRRAPILVADSRYKERIKKLWFNLKIDDLTKKKLNKIWCWSCSKGAKAYLQYAV</sequence>
<reference evidence="1 2" key="1">
    <citation type="journal article" date="2006" name="Science">
        <title>The genome of black cottonwood, Populus trichocarpa (Torr. &amp; Gray).</title>
        <authorList>
            <person name="Tuskan G.A."/>
            <person name="Difazio S."/>
            <person name="Jansson S."/>
            <person name="Bohlmann J."/>
            <person name="Grigoriev I."/>
            <person name="Hellsten U."/>
            <person name="Putnam N."/>
            <person name="Ralph S."/>
            <person name="Rombauts S."/>
            <person name="Salamov A."/>
            <person name="Schein J."/>
            <person name="Sterck L."/>
            <person name="Aerts A."/>
            <person name="Bhalerao R.R."/>
            <person name="Bhalerao R.P."/>
            <person name="Blaudez D."/>
            <person name="Boerjan W."/>
            <person name="Brun A."/>
            <person name="Brunner A."/>
            <person name="Busov V."/>
            <person name="Campbell M."/>
            <person name="Carlson J."/>
            <person name="Chalot M."/>
            <person name="Chapman J."/>
            <person name="Chen G.L."/>
            <person name="Cooper D."/>
            <person name="Coutinho P.M."/>
            <person name="Couturier J."/>
            <person name="Covert S."/>
            <person name="Cronk Q."/>
            <person name="Cunningham R."/>
            <person name="Davis J."/>
            <person name="Degroeve S."/>
            <person name="Dejardin A."/>
            <person name="Depamphilis C."/>
            <person name="Detter J."/>
            <person name="Dirks B."/>
            <person name="Dubchak I."/>
            <person name="Duplessis S."/>
            <person name="Ehlting J."/>
            <person name="Ellis B."/>
            <person name="Gendler K."/>
            <person name="Goodstein D."/>
            <person name="Gribskov M."/>
            <person name="Grimwood J."/>
            <person name="Groover A."/>
            <person name="Gunter L."/>
            <person name="Hamberger B."/>
            <person name="Heinze B."/>
            <person name="Helariutta Y."/>
            <person name="Henrissat B."/>
            <person name="Holligan D."/>
            <person name="Holt R."/>
            <person name="Huang W."/>
            <person name="Islam-Faridi N."/>
            <person name="Jones S."/>
            <person name="Jones-Rhoades M."/>
            <person name="Jorgensen R."/>
            <person name="Joshi C."/>
            <person name="Kangasjarvi J."/>
            <person name="Karlsson J."/>
            <person name="Kelleher C."/>
            <person name="Kirkpatrick R."/>
            <person name="Kirst M."/>
            <person name="Kohler A."/>
            <person name="Kalluri U."/>
            <person name="Larimer F."/>
            <person name="Leebens-Mack J."/>
            <person name="Leple J.C."/>
            <person name="Locascio P."/>
            <person name="Lou Y."/>
            <person name="Lucas S."/>
            <person name="Martin F."/>
            <person name="Montanini B."/>
            <person name="Napoli C."/>
            <person name="Nelson D.R."/>
            <person name="Nelson C."/>
            <person name="Nieminen K."/>
            <person name="Nilsson O."/>
            <person name="Pereda V."/>
            <person name="Peter G."/>
            <person name="Philippe R."/>
            <person name="Pilate G."/>
            <person name="Poliakov A."/>
            <person name="Razumovskaya J."/>
            <person name="Richardson P."/>
            <person name="Rinaldi C."/>
            <person name="Ritland K."/>
            <person name="Rouze P."/>
            <person name="Ryaboy D."/>
            <person name="Schmutz J."/>
            <person name="Schrader J."/>
            <person name="Segerman B."/>
            <person name="Shin H."/>
            <person name="Siddiqui A."/>
            <person name="Sterky F."/>
            <person name="Terry A."/>
            <person name="Tsai C.J."/>
            <person name="Uberbacher E."/>
            <person name="Unneberg P."/>
            <person name="Vahala J."/>
            <person name="Wall K."/>
            <person name="Wessler S."/>
            <person name="Yang G."/>
            <person name="Yin T."/>
            <person name="Douglas C."/>
            <person name="Marra M."/>
            <person name="Sandberg G."/>
            <person name="Van de Peer Y."/>
            <person name="Rokhsar D."/>
        </authorList>
    </citation>
    <scope>NUCLEOTIDE SEQUENCE [LARGE SCALE GENOMIC DNA]</scope>
    <source>
        <strain evidence="2">cv. Nisqually</strain>
    </source>
</reference>
<comment type="caution">
    <text evidence="1">The sequence shown here is derived from an EMBL/GenBank/DDBJ whole genome shotgun (WGS) entry which is preliminary data.</text>
</comment>
<organism evidence="1 2">
    <name type="scientific">Populus trichocarpa</name>
    <name type="common">Western balsam poplar</name>
    <name type="synonym">Populus balsamifera subsp. trichocarpa</name>
    <dbReference type="NCBI Taxonomy" id="3694"/>
    <lineage>
        <taxon>Eukaryota</taxon>
        <taxon>Viridiplantae</taxon>
        <taxon>Streptophyta</taxon>
        <taxon>Embryophyta</taxon>
        <taxon>Tracheophyta</taxon>
        <taxon>Spermatophyta</taxon>
        <taxon>Magnoliopsida</taxon>
        <taxon>eudicotyledons</taxon>
        <taxon>Gunneridae</taxon>
        <taxon>Pentapetalae</taxon>
        <taxon>rosids</taxon>
        <taxon>fabids</taxon>
        <taxon>Malpighiales</taxon>
        <taxon>Salicaceae</taxon>
        <taxon>Saliceae</taxon>
        <taxon>Populus</taxon>
    </lineage>
</organism>
<evidence type="ECO:0000313" key="2">
    <source>
        <dbReference type="Proteomes" id="UP000006729"/>
    </source>
</evidence>
<evidence type="ECO:0000313" key="1">
    <source>
        <dbReference type="EMBL" id="KAI9379220.1"/>
    </source>
</evidence>
<name>A0ACC0RPL2_POPTR</name>
<accession>A0ACC0RPL2</accession>
<proteinExistence type="predicted"/>
<keyword evidence="2" id="KW-1185">Reference proteome</keyword>
<dbReference type="EMBL" id="CM009306">
    <property type="protein sequence ID" value="KAI9379220.1"/>
    <property type="molecule type" value="Genomic_DNA"/>
</dbReference>
<gene>
    <name evidence="1" type="ORF">POPTR_017G068276v4</name>
</gene>
<dbReference type="Proteomes" id="UP000006729">
    <property type="component" value="Chromosome 17"/>
</dbReference>
<protein>
    <submittedName>
        <fullName evidence="1">Uncharacterized protein</fullName>
    </submittedName>
</protein>